<keyword evidence="4" id="KW-0187">Copper transport</keyword>
<evidence type="ECO:0000256" key="3">
    <source>
        <dbReference type="ARBA" id="ARBA00023136"/>
    </source>
</evidence>
<feature type="transmembrane region" description="Helical" evidence="4">
    <location>
        <begin position="95"/>
        <end position="117"/>
    </location>
</feature>
<gene>
    <name evidence="5" type="ORF">ECRASSUSDP1_LOCUS25268</name>
</gene>
<dbReference type="Proteomes" id="UP001295684">
    <property type="component" value="Unassembled WGS sequence"/>
</dbReference>
<keyword evidence="1 4" id="KW-0812">Transmembrane</keyword>
<keyword evidence="4" id="KW-0813">Transport</keyword>
<dbReference type="InterPro" id="IPR007274">
    <property type="entry name" value="Cop_transporter"/>
</dbReference>
<evidence type="ECO:0000256" key="2">
    <source>
        <dbReference type="ARBA" id="ARBA00022989"/>
    </source>
</evidence>
<dbReference type="Pfam" id="PF04145">
    <property type="entry name" value="Ctr"/>
    <property type="match status" value="1"/>
</dbReference>
<accession>A0AAD1Y322</accession>
<evidence type="ECO:0000313" key="6">
    <source>
        <dbReference type="Proteomes" id="UP001295684"/>
    </source>
</evidence>
<dbReference type="PANTHER" id="PTHR12483">
    <property type="entry name" value="SOLUTE CARRIER FAMILY 31 COPPER TRANSPORTERS"/>
    <property type="match status" value="1"/>
</dbReference>
<keyword evidence="4" id="KW-0406">Ion transport</keyword>
<comment type="caution">
    <text evidence="5">The sequence shown here is derived from an EMBL/GenBank/DDBJ whole genome shotgun (WGS) entry which is preliminary data.</text>
</comment>
<comment type="subcellular location">
    <subcellularLocation>
        <location evidence="4">Membrane</location>
        <topology evidence="4">Multi-pass membrane protein</topology>
    </subcellularLocation>
</comment>
<evidence type="ECO:0000313" key="5">
    <source>
        <dbReference type="EMBL" id="CAI2383757.1"/>
    </source>
</evidence>
<dbReference type="GO" id="GO:0016020">
    <property type="term" value="C:membrane"/>
    <property type="evidence" value="ECO:0007669"/>
    <property type="project" value="UniProtKB-SubCell"/>
</dbReference>
<sequence>MNMVMMHMWFYQGAECVFLFRPFLTTNHGEYFAGLVVTFILSVMIEFLSFAMLSIKVQSEKEGTINPIVGRILSVLLYGLQMLIALAVMLLVMTFNALICLMVVLGVVTGYAMFGFLRLDLQSQIKDSSFHAVAEKCCT</sequence>
<organism evidence="5 6">
    <name type="scientific">Euplotes crassus</name>
    <dbReference type="NCBI Taxonomy" id="5936"/>
    <lineage>
        <taxon>Eukaryota</taxon>
        <taxon>Sar</taxon>
        <taxon>Alveolata</taxon>
        <taxon>Ciliophora</taxon>
        <taxon>Intramacronucleata</taxon>
        <taxon>Spirotrichea</taxon>
        <taxon>Hypotrichia</taxon>
        <taxon>Euplotida</taxon>
        <taxon>Euplotidae</taxon>
        <taxon>Moneuplotes</taxon>
    </lineage>
</organism>
<dbReference type="GO" id="GO:0005375">
    <property type="term" value="F:copper ion transmembrane transporter activity"/>
    <property type="evidence" value="ECO:0007669"/>
    <property type="project" value="UniProtKB-UniRule"/>
</dbReference>
<name>A0AAD1Y322_EUPCR</name>
<feature type="transmembrane region" description="Helical" evidence="4">
    <location>
        <begin position="68"/>
        <end position="89"/>
    </location>
</feature>
<dbReference type="EMBL" id="CAMPGE010026058">
    <property type="protein sequence ID" value="CAI2383757.1"/>
    <property type="molecule type" value="Genomic_DNA"/>
</dbReference>
<keyword evidence="3 4" id="KW-0472">Membrane</keyword>
<comment type="similarity">
    <text evidence="4">Belongs to the copper transporter (Ctr) (TC 1.A.56) family. SLC31A subfamily.</text>
</comment>
<feature type="transmembrane region" description="Helical" evidence="4">
    <location>
        <begin position="31"/>
        <end position="56"/>
    </location>
</feature>
<evidence type="ECO:0000256" key="4">
    <source>
        <dbReference type="RuleBase" id="RU367022"/>
    </source>
</evidence>
<protein>
    <recommendedName>
        <fullName evidence="4">Copper transport protein</fullName>
    </recommendedName>
</protein>
<proteinExistence type="inferred from homology"/>
<dbReference type="AlphaFoldDB" id="A0AAD1Y322"/>
<evidence type="ECO:0000256" key="1">
    <source>
        <dbReference type="ARBA" id="ARBA00022692"/>
    </source>
</evidence>
<keyword evidence="4" id="KW-0186">Copper</keyword>
<keyword evidence="6" id="KW-1185">Reference proteome</keyword>
<keyword evidence="2 4" id="KW-1133">Transmembrane helix</keyword>
<reference evidence="5" key="1">
    <citation type="submission" date="2023-07" db="EMBL/GenBank/DDBJ databases">
        <authorList>
            <consortium name="AG Swart"/>
            <person name="Singh M."/>
            <person name="Singh A."/>
            <person name="Seah K."/>
            <person name="Emmerich C."/>
        </authorList>
    </citation>
    <scope>NUCLEOTIDE SEQUENCE</scope>
    <source>
        <strain evidence="5">DP1</strain>
    </source>
</reference>